<evidence type="ECO:0000313" key="6">
    <source>
        <dbReference type="EMBL" id="TWI94822.1"/>
    </source>
</evidence>
<keyword evidence="7" id="KW-1185">Reference proteome</keyword>
<keyword evidence="4 5" id="KW-0472">Membrane</keyword>
<dbReference type="InterPro" id="IPR002293">
    <property type="entry name" value="AA/rel_permease1"/>
</dbReference>
<feature type="transmembrane region" description="Helical" evidence="5">
    <location>
        <begin position="191"/>
        <end position="209"/>
    </location>
</feature>
<dbReference type="PIRSF" id="PIRSF006060">
    <property type="entry name" value="AA_transporter"/>
    <property type="match status" value="1"/>
</dbReference>
<proteinExistence type="predicted"/>
<reference evidence="6 7" key="1">
    <citation type="submission" date="2019-07" db="EMBL/GenBank/DDBJ databases">
        <title>Genomic Encyclopedia of Archaeal and Bacterial Type Strains, Phase II (KMG-II): from individual species to whole genera.</title>
        <authorList>
            <person name="Goeker M."/>
        </authorList>
    </citation>
    <scope>NUCLEOTIDE SEQUENCE [LARGE SCALE GENOMIC DNA]</scope>
    <source>
        <strain evidence="6 7">ATCC BAA-1854</strain>
    </source>
</reference>
<evidence type="ECO:0000256" key="4">
    <source>
        <dbReference type="ARBA" id="ARBA00023136"/>
    </source>
</evidence>
<comment type="caution">
    <text evidence="6">The sequence shown here is derived from an EMBL/GenBank/DDBJ whole genome shotgun (WGS) entry which is preliminary data.</text>
</comment>
<feature type="transmembrane region" description="Helical" evidence="5">
    <location>
        <begin position="12"/>
        <end position="34"/>
    </location>
</feature>
<dbReference type="AlphaFoldDB" id="A0A562TMR5"/>
<evidence type="ECO:0000256" key="5">
    <source>
        <dbReference type="SAM" id="Phobius"/>
    </source>
</evidence>
<feature type="transmembrane region" description="Helical" evidence="5">
    <location>
        <begin position="353"/>
        <end position="372"/>
    </location>
</feature>
<dbReference type="PANTHER" id="PTHR11785">
    <property type="entry name" value="AMINO ACID TRANSPORTER"/>
    <property type="match status" value="1"/>
</dbReference>
<dbReference type="InterPro" id="IPR050598">
    <property type="entry name" value="AminoAcid_Transporter"/>
</dbReference>
<feature type="transmembrane region" description="Helical" evidence="5">
    <location>
        <begin position="158"/>
        <end position="185"/>
    </location>
</feature>
<feature type="transmembrane region" description="Helical" evidence="5">
    <location>
        <begin position="392"/>
        <end position="411"/>
    </location>
</feature>
<protein>
    <submittedName>
        <fullName evidence="6">APA family basic amino acid/polyamine antiporter</fullName>
    </submittedName>
</protein>
<feature type="transmembrane region" description="Helical" evidence="5">
    <location>
        <begin position="417"/>
        <end position="435"/>
    </location>
</feature>
<feature type="transmembrane region" description="Helical" evidence="5">
    <location>
        <begin position="229"/>
        <end position="249"/>
    </location>
</feature>
<keyword evidence="2 5" id="KW-0812">Transmembrane</keyword>
<sequence length="447" mass="48778">MSIKPILNRFDLTVIVISLVIGMGIFATPSEVAIRGGNAWIFFGAWVFGGIISLCGALTFAEIGARFPATGGFYKVFSYCYNPAFAFMINWVVVISNAGSVAAVALIGANYIRPFLLPAHLQNDTGTRIITITSILILYAINFLGIKMSARAQTFLTAFKIIMILLICSAVFKSNATAAVITAAVPATGNVVAAFGLSLVAVFFTYTGYQQTINFGGDIINPKTNIPKAIFFGITVVILLYLAINYAYFRVLGIGGLQQTPALAAKMVGVIFGSTGYKITSVMIFLSVLAYVNVNVLSNPRVYYAMAEDGILPPIFKKVNEKTQVQEFGMSFFVGAIIIILFFVASFGDMLKYVMFFDTIGMSLAAASIFVLRKKTKHLDGSGIYSIKWFPLVPVLYILTYWFVTVSIFITFKDNPYAILVCLAVYAIGLLIYYVGTYKRKGDNHAI</sequence>
<dbReference type="Gene3D" id="1.20.1740.10">
    <property type="entry name" value="Amino acid/polyamine transporter I"/>
    <property type="match status" value="1"/>
</dbReference>
<dbReference type="Pfam" id="PF13520">
    <property type="entry name" value="AA_permease_2"/>
    <property type="match status" value="1"/>
</dbReference>
<dbReference type="EMBL" id="VLLI01000018">
    <property type="protein sequence ID" value="TWI94822.1"/>
    <property type="molecule type" value="Genomic_DNA"/>
</dbReference>
<feature type="transmembrane region" description="Helical" evidence="5">
    <location>
        <begin position="328"/>
        <end position="347"/>
    </location>
</feature>
<dbReference type="GO" id="GO:0015179">
    <property type="term" value="F:L-amino acid transmembrane transporter activity"/>
    <property type="evidence" value="ECO:0007669"/>
    <property type="project" value="TreeGrafter"/>
</dbReference>
<evidence type="ECO:0000256" key="1">
    <source>
        <dbReference type="ARBA" id="ARBA00004141"/>
    </source>
</evidence>
<comment type="subcellular location">
    <subcellularLocation>
        <location evidence="1">Membrane</location>
        <topology evidence="1">Multi-pass membrane protein</topology>
    </subcellularLocation>
</comment>
<feature type="transmembrane region" description="Helical" evidence="5">
    <location>
        <begin position="84"/>
        <end position="109"/>
    </location>
</feature>
<evidence type="ECO:0000256" key="3">
    <source>
        <dbReference type="ARBA" id="ARBA00022989"/>
    </source>
</evidence>
<evidence type="ECO:0000313" key="7">
    <source>
        <dbReference type="Proteomes" id="UP000317010"/>
    </source>
</evidence>
<organism evidence="6 7">
    <name type="scientific">Mucilaginibacter frigoritolerans</name>
    <dbReference type="NCBI Taxonomy" id="652788"/>
    <lineage>
        <taxon>Bacteria</taxon>
        <taxon>Pseudomonadati</taxon>
        <taxon>Bacteroidota</taxon>
        <taxon>Sphingobacteriia</taxon>
        <taxon>Sphingobacteriales</taxon>
        <taxon>Sphingobacteriaceae</taxon>
        <taxon>Mucilaginibacter</taxon>
    </lineage>
</organism>
<accession>A0A562TMR5</accession>
<dbReference type="RefSeq" id="WP_144916383.1">
    <property type="nucleotide sequence ID" value="NZ_VLLI01000018.1"/>
</dbReference>
<evidence type="ECO:0000256" key="2">
    <source>
        <dbReference type="ARBA" id="ARBA00022692"/>
    </source>
</evidence>
<feature type="transmembrane region" description="Helical" evidence="5">
    <location>
        <begin position="40"/>
        <end position="63"/>
    </location>
</feature>
<dbReference type="Proteomes" id="UP000317010">
    <property type="component" value="Unassembled WGS sequence"/>
</dbReference>
<feature type="transmembrane region" description="Helical" evidence="5">
    <location>
        <begin position="269"/>
        <end position="292"/>
    </location>
</feature>
<keyword evidence="3 5" id="KW-1133">Transmembrane helix</keyword>
<name>A0A562TMR5_9SPHI</name>
<dbReference type="OrthoDB" id="9806937at2"/>
<feature type="transmembrane region" description="Helical" evidence="5">
    <location>
        <begin position="129"/>
        <end position="146"/>
    </location>
</feature>
<dbReference type="PANTHER" id="PTHR11785:SF512">
    <property type="entry name" value="SOBREMESA, ISOFORM B"/>
    <property type="match status" value="1"/>
</dbReference>
<gene>
    <name evidence="6" type="ORF">JN11_04604</name>
</gene>
<dbReference type="GO" id="GO:0016020">
    <property type="term" value="C:membrane"/>
    <property type="evidence" value="ECO:0007669"/>
    <property type="project" value="UniProtKB-SubCell"/>
</dbReference>